<reference evidence="7" key="1">
    <citation type="submission" date="2016-11" db="EMBL/GenBank/DDBJ databases">
        <authorList>
            <person name="Varghese N."/>
            <person name="Submissions S."/>
        </authorList>
    </citation>
    <scope>NUCLEOTIDE SEQUENCE [LARGE SCALE GENOMIC DNA]</scope>
    <source>
        <strain evidence="7">DSM 15518</strain>
    </source>
</reference>
<keyword evidence="1 4" id="KW-0489">Methyltransferase</keyword>
<evidence type="ECO:0000256" key="3">
    <source>
        <dbReference type="ARBA" id="ARBA00022691"/>
    </source>
</evidence>
<dbReference type="AlphaFoldDB" id="A0A1M6LDY2"/>
<evidence type="ECO:0000313" key="6">
    <source>
        <dbReference type="EMBL" id="SHJ69378.1"/>
    </source>
</evidence>
<keyword evidence="2 4" id="KW-0808">Transferase</keyword>
<feature type="binding site" evidence="4">
    <location>
        <position position="56"/>
    </location>
    <ligand>
        <name>S-adenosyl-L-methionine</name>
        <dbReference type="ChEBI" id="CHEBI:59789"/>
    </ligand>
</feature>
<sequence>MLEFNKLFDKWAPNYDSTVYGSDNEYNEVFENYNGILEAIISKIEDKKNATVLEIGTGTGNLTKLLYENKFQVVGIEPSYEMRKIAKLKLPNVEILDGHFLSIPIRKKVDVIVTSYAFHHLTIKEKKKALVYLDSFLEEGGKIIIADTMFESEEYKTRLLEYVESTGAFNLLHDLNTEYYEYIDDISELFKELDYTLEINKMNKYVWIVSGTKGGF</sequence>
<dbReference type="InterPro" id="IPR029063">
    <property type="entry name" value="SAM-dependent_MTases_sf"/>
</dbReference>
<comment type="function">
    <text evidence="4">Could be a S-adenosyl-L-methionine-dependent methyltransferase.</text>
</comment>
<dbReference type="SUPFAM" id="SSF53335">
    <property type="entry name" value="S-adenosyl-L-methionine-dependent methyltransferases"/>
    <property type="match status" value="1"/>
</dbReference>
<dbReference type="CDD" id="cd02440">
    <property type="entry name" value="AdoMet_MTases"/>
    <property type="match status" value="1"/>
</dbReference>
<dbReference type="GO" id="GO:0032259">
    <property type="term" value="P:methylation"/>
    <property type="evidence" value="ECO:0007669"/>
    <property type="project" value="UniProtKB-KW"/>
</dbReference>
<dbReference type="HAMAP" id="MF_02100">
    <property type="entry name" value="Methyltr_YrrT"/>
    <property type="match status" value="1"/>
</dbReference>
<dbReference type="InterPro" id="IPR041698">
    <property type="entry name" value="Methyltransf_25"/>
</dbReference>
<comment type="similarity">
    <text evidence="4">Belongs to the methyltransferase superfamily. YrrT family.</text>
</comment>
<dbReference type="STRING" id="1123349.SAMN02744037_00631"/>
<dbReference type="GO" id="GO:0008757">
    <property type="term" value="F:S-adenosylmethionine-dependent methyltransferase activity"/>
    <property type="evidence" value="ECO:0007669"/>
    <property type="project" value="UniProtKB-UniRule"/>
</dbReference>
<evidence type="ECO:0000256" key="4">
    <source>
        <dbReference type="HAMAP-Rule" id="MF_02100"/>
    </source>
</evidence>
<gene>
    <name evidence="6" type="ORF">SAMN02744037_00631</name>
</gene>
<accession>A0A1M6LDY2</accession>
<keyword evidence="7" id="KW-1185">Reference proteome</keyword>
<keyword evidence="3 4" id="KW-0949">S-adenosyl-L-methionine</keyword>
<feature type="domain" description="Methyltransferase" evidence="5">
    <location>
        <begin position="52"/>
        <end position="141"/>
    </location>
</feature>
<dbReference type="EC" id="2.1.1.-" evidence="4"/>
<evidence type="ECO:0000256" key="1">
    <source>
        <dbReference type="ARBA" id="ARBA00022603"/>
    </source>
</evidence>
<dbReference type="OrthoDB" id="122388at2"/>
<feature type="binding site" evidence="4">
    <location>
        <position position="77"/>
    </location>
    <ligand>
        <name>S-adenosyl-L-methionine</name>
        <dbReference type="ChEBI" id="CHEBI:59789"/>
    </ligand>
</feature>
<name>A0A1M6LDY2_9FIRM</name>
<dbReference type="EMBL" id="FRAE01000010">
    <property type="protein sequence ID" value="SHJ69378.1"/>
    <property type="molecule type" value="Genomic_DNA"/>
</dbReference>
<dbReference type="Pfam" id="PF13649">
    <property type="entry name" value="Methyltransf_25"/>
    <property type="match status" value="1"/>
</dbReference>
<organism evidence="6 7">
    <name type="scientific">Tepidibacter formicigenes DSM 15518</name>
    <dbReference type="NCBI Taxonomy" id="1123349"/>
    <lineage>
        <taxon>Bacteria</taxon>
        <taxon>Bacillati</taxon>
        <taxon>Bacillota</taxon>
        <taxon>Clostridia</taxon>
        <taxon>Peptostreptococcales</taxon>
        <taxon>Peptostreptococcaceae</taxon>
        <taxon>Tepidibacter</taxon>
    </lineage>
</organism>
<evidence type="ECO:0000256" key="2">
    <source>
        <dbReference type="ARBA" id="ARBA00022679"/>
    </source>
</evidence>
<evidence type="ECO:0000259" key="5">
    <source>
        <dbReference type="Pfam" id="PF13649"/>
    </source>
</evidence>
<proteinExistence type="inferred from homology"/>
<dbReference type="RefSeq" id="WP_072887198.1">
    <property type="nucleotide sequence ID" value="NZ_FRAE01000010.1"/>
</dbReference>
<comment type="caution">
    <text evidence="4">Lacks conserved residue(s) required for the propagation of feature annotation.</text>
</comment>
<evidence type="ECO:0000313" key="7">
    <source>
        <dbReference type="Proteomes" id="UP000242497"/>
    </source>
</evidence>
<dbReference type="Proteomes" id="UP000242497">
    <property type="component" value="Unassembled WGS sequence"/>
</dbReference>
<protein>
    <recommendedName>
        <fullName evidence="4">Uncharacterized methyltransferase SAMN02744037_00631</fullName>
        <ecNumber evidence="4">2.1.1.-</ecNumber>
    </recommendedName>
</protein>
<dbReference type="Gene3D" id="3.40.50.150">
    <property type="entry name" value="Vaccinia Virus protein VP39"/>
    <property type="match status" value="1"/>
</dbReference>
<dbReference type="InterPro" id="IPR023553">
    <property type="entry name" value="Uncharacterised_MeTfrase_YrrT"/>
</dbReference>
<dbReference type="PANTHER" id="PTHR43861">
    <property type="entry name" value="TRANS-ACONITATE 2-METHYLTRANSFERASE-RELATED"/>
    <property type="match status" value="1"/>
</dbReference>